<evidence type="ECO:0000313" key="2">
    <source>
        <dbReference type="Proteomes" id="UP000186108"/>
    </source>
</evidence>
<dbReference type="EMBL" id="CP009111">
    <property type="protein sequence ID" value="ANS31443.1"/>
    <property type="molecule type" value="Genomic_DNA"/>
</dbReference>
<evidence type="ECO:0000313" key="1">
    <source>
        <dbReference type="EMBL" id="ANS31443.1"/>
    </source>
</evidence>
<dbReference type="AlphaFoldDB" id="A0A1B1KFP4"/>
<sequence length="38" mass="4357">MDRQRACIRQSQSDAEGATGWSSNLCWDILLARCHTFE</sequence>
<name>A0A1B1KFP4_RHOOP</name>
<dbReference type="Proteomes" id="UP000186108">
    <property type="component" value="Chromosome"/>
</dbReference>
<protein>
    <submittedName>
        <fullName evidence="1">Uncharacterized protein</fullName>
    </submittedName>
</protein>
<proteinExistence type="predicted"/>
<accession>A0A1B1KFP4</accession>
<gene>
    <name evidence="1" type="ORF">R1CP_34145</name>
</gene>
<organism evidence="1 2">
    <name type="scientific">Rhodococcus opacus</name>
    <name type="common">Nocardia opaca</name>
    <dbReference type="NCBI Taxonomy" id="37919"/>
    <lineage>
        <taxon>Bacteria</taxon>
        <taxon>Bacillati</taxon>
        <taxon>Actinomycetota</taxon>
        <taxon>Actinomycetes</taxon>
        <taxon>Mycobacteriales</taxon>
        <taxon>Nocardiaceae</taxon>
        <taxon>Rhodococcus</taxon>
    </lineage>
</organism>
<reference evidence="1 2" key="1">
    <citation type="submission" date="2014-07" db="EMBL/GenBank/DDBJ databases">
        <authorList>
            <person name="Zhang J.E."/>
            <person name="Yang H."/>
            <person name="Guo J."/>
            <person name="Deng Z."/>
            <person name="Luo H."/>
            <person name="Luo M."/>
            <person name="Zhao B."/>
        </authorList>
    </citation>
    <scope>NUCLEOTIDE SEQUENCE [LARGE SCALE GENOMIC DNA]</scope>
    <source>
        <strain evidence="1 2">1CP</strain>
    </source>
</reference>